<dbReference type="SUPFAM" id="SSF51735">
    <property type="entry name" value="NAD(P)-binding Rossmann-fold domains"/>
    <property type="match status" value="1"/>
</dbReference>
<name>A0ABP6V5X5_9PSEU</name>
<dbReference type="Proteomes" id="UP001500689">
    <property type="component" value="Unassembled WGS sequence"/>
</dbReference>
<accession>A0ABP6V5X5</accession>
<evidence type="ECO:0000313" key="2">
    <source>
        <dbReference type="Proteomes" id="UP001500689"/>
    </source>
</evidence>
<evidence type="ECO:0000313" key="1">
    <source>
        <dbReference type="EMBL" id="GAA3529065.1"/>
    </source>
</evidence>
<sequence>MSNTRVEHRTSQDCLIAFVLVDRGMPDPEADRRPLRACPSCPSAAGFNAATQQALVLSPLGAQVAPENVLSPALFLASGHARHVTGQDVNVTVGVIMY</sequence>
<keyword evidence="2" id="KW-1185">Reference proteome</keyword>
<organism evidence="1 2">
    <name type="scientific">Amycolatopsis ultiminotia</name>
    <dbReference type="NCBI Taxonomy" id="543629"/>
    <lineage>
        <taxon>Bacteria</taxon>
        <taxon>Bacillati</taxon>
        <taxon>Actinomycetota</taxon>
        <taxon>Actinomycetes</taxon>
        <taxon>Pseudonocardiales</taxon>
        <taxon>Pseudonocardiaceae</taxon>
        <taxon>Amycolatopsis</taxon>
    </lineage>
</organism>
<protein>
    <submittedName>
        <fullName evidence="1">Uncharacterized protein</fullName>
    </submittedName>
</protein>
<comment type="caution">
    <text evidence="1">The sequence shown here is derived from an EMBL/GenBank/DDBJ whole genome shotgun (WGS) entry which is preliminary data.</text>
</comment>
<dbReference type="InterPro" id="IPR036291">
    <property type="entry name" value="NAD(P)-bd_dom_sf"/>
</dbReference>
<reference evidence="2" key="1">
    <citation type="journal article" date="2019" name="Int. J. Syst. Evol. Microbiol.">
        <title>The Global Catalogue of Microorganisms (GCM) 10K type strain sequencing project: providing services to taxonomists for standard genome sequencing and annotation.</title>
        <authorList>
            <consortium name="The Broad Institute Genomics Platform"/>
            <consortium name="The Broad Institute Genome Sequencing Center for Infectious Disease"/>
            <person name="Wu L."/>
            <person name="Ma J."/>
        </authorList>
    </citation>
    <scope>NUCLEOTIDE SEQUENCE [LARGE SCALE GENOMIC DNA]</scope>
    <source>
        <strain evidence="2">JCM 16898</strain>
    </source>
</reference>
<dbReference type="RefSeq" id="WP_344855723.1">
    <property type="nucleotide sequence ID" value="NZ_BAAAZN010000001.1"/>
</dbReference>
<dbReference type="EMBL" id="BAAAZN010000001">
    <property type="protein sequence ID" value="GAA3529065.1"/>
    <property type="molecule type" value="Genomic_DNA"/>
</dbReference>
<dbReference type="Gene3D" id="3.40.50.720">
    <property type="entry name" value="NAD(P)-binding Rossmann-like Domain"/>
    <property type="match status" value="1"/>
</dbReference>
<gene>
    <name evidence="1" type="ORF">GCM10022222_10160</name>
</gene>
<proteinExistence type="predicted"/>